<protein>
    <recommendedName>
        <fullName evidence="7">Glutamyl-tRNA(Gln) amidotransferase subunit A</fullName>
        <shortName evidence="7">Glu-ADT subunit A</shortName>
        <ecNumber evidence="7">6.3.5.7</ecNumber>
    </recommendedName>
</protein>
<dbReference type="PROSITE" id="PS00571">
    <property type="entry name" value="AMIDASES"/>
    <property type="match status" value="1"/>
</dbReference>
<dbReference type="GO" id="GO:0005524">
    <property type="term" value="F:ATP binding"/>
    <property type="evidence" value="ECO:0007669"/>
    <property type="project" value="UniProtKB-KW"/>
</dbReference>
<proteinExistence type="inferred from homology"/>
<accession>A0A1F8G0T0</accession>
<comment type="caution">
    <text evidence="9">The sequence shown here is derived from an EMBL/GenBank/DDBJ whole genome shotgun (WGS) entry which is preliminary data.</text>
</comment>
<comment type="catalytic activity">
    <reaction evidence="6 7">
        <text>L-glutamyl-tRNA(Gln) + L-glutamine + ATP + H2O = L-glutaminyl-tRNA(Gln) + L-glutamate + ADP + phosphate + H(+)</text>
        <dbReference type="Rhea" id="RHEA:17521"/>
        <dbReference type="Rhea" id="RHEA-COMP:9681"/>
        <dbReference type="Rhea" id="RHEA-COMP:9684"/>
        <dbReference type="ChEBI" id="CHEBI:15377"/>
        <dbReference type="ChEBI" id="CHEBI:15378"/>
        <dbReference type="ChEBI" id="CHEBI:29985"/>
        <dbReference type="ChEBI" id="CHEBI:30616"/>
        <dbReference type="ChEBI" id="CHEBI:43474"/>
        <dbReference type="ChEBI" id="CHEBI:58359"/>
        <dbReference type="ChEBI" id="CHEBI:78520"/>
        <dbReference type="ChEBI" id="CHEBI:78521"/>
        <dbReference type="ChEBI" id="CHEBI:456216"/>
        <dbReference type="EC" id="6.3.5.7"/>
    </reaction>
</comment>
<dbReference type="SUPFAM" id="SSF75304">
    <property type="entry name" value="Amidase signature (AS) enzymes"/>
    <property type="match status" value="1"/>
</dbReference>
<dbReference type="InterPro" id="IPR023631">
    <property type="entry name" value="Amidase_dom"/>
</dbReference>
<evidence type="ECO:0000256" key="5">
    <source>
        <dbReference type="ARBA" id="ARBA00022917"/>
    </source>
</evidence>
<dbReference type="PANTHER" id="PTHR11895:SF151">
    <property type="entry name" value="GLUTAMYL-TRNA(GLN) AMIDOTRANSFERASE SUBUNIT A"/>
    <property type="match status" value="1"/>
</dbReference>
<dbReference type="HAMAP" id="MF_00120">
    <property type="entry name" value="GatA"/>
    <property type="match status" value="1"/>
</dbReference>
<dbReference type="AlphaFoldDB" id="A0A1F8G0T0"/>
<comment type="similarity">
    <text evidence="1 7">Belongs to the amidase family. GatA subfamily.</text>
</comment>
<name>A0A1F8G0T0_9BACT</name>
<dbReference type="PANTHER" id="PTHR11895">
    <property type="entry name" value="TRANSAMIDASE"/>
    <property type="match status" value="1"/>
</dbReference>
<dbReference type="Pfam" id="PF01425">
    <property type="entry name" value="Amidase"/>
    <property type="match status" value="1"/>
</dbReference>
<dbReference type="EMBL" id="MGKD01000025">
    <property type="protein sequence ID" value="OGN18974.1"/>
    <property type="molecule type" value="Genomic_DNA"/>
</dbReference>
<dbReference type="InterPro" id="IPR036928">
    <property type="entry name" value="AS_sf"/>
</dbReference>
<feature type="active site" description="Charge relay system" evidence="7">
    <location>
        <position position="141"/>
    </location>
</feature>
<dbReference type="GO" id="GO:0006412">
    <property type="term" value="P:translation"/>
    <property type="evidence" value="ECO:0007669"/>
    <property type="project" value="UniProtKB-UniRule"/>
</dbReference>
<keyword evidence="4 7" id="KW-0067">ATP-binding</keyword>
<evidence type="ECO:0000259" key="8">
    <source>
        <dbReference type="Pfam" id="PF01425"/>
    </source>
</evidence>
<evidence type="ECO:0000256" key="2">
    <source>
        <dbReference type="ARBA" id="ARBA00022598"/>
    </source>
</evidence>
<evidence type="ECO:0000256" key="1">
    <source>
        <dbReference type="ARBA" id="ARBA00008069"/>
    </source>
</evidence>
<organism evidence="9 10">
    <name type="scientific">Candidatus Yanofskybacteria bacterium RIFCSPHIGHO2_12_FULL_45_19b</name>
    <dbReference type="NCBI Taxonomy" id="1802689"/>
    <lineage>
        <taxon>Bacteria</taxon>
        <taxon>Candidatus Yanofskyibacteriota</taxon>
    </lineage>
</organism>
<comment type="subunit">
    <text evidence="7">Heterotrimer of A, B and C subunits.</text>
</comment>
<dbReference type="Gene3D" id="3.90.1300.10">
    <property type="entry name" value="Amidase signature (AS) domain"/>
    <property type="match status" value="1"/>
</dbReference>
<keyword evidence="3 7" id="KW-0547">Nucleotide-binding</keyword>
<dbReference type="InterPro" id="IPR004412">
    <property type="entry name" value="GatA"/>
</dbReference>
<dbReference type="PIRSF" id="PIRSF001221">
    <property type="entry name" value="Amidase_fungi"/>
    <property type="match status" value="1"/>
</dbReference>
<feature type="active site" description="Acyl-ester intermediate" evidence="7">
    <location>
        <position position="165"/>
    </location>
</feature>
<keyword evidence="9" id="KW-0808">Transferase</keyword>
<dbReference type="InterPro" id="IPR000120">
    <property type="entry name" value="Amidase"/>
</dbReference>
<gene>
    <name evidence="7" type="primary">gatA</name>
    <name evidence="9" type="ORF">A3F25_02630</name>
</gene>
<keyword evidence="5 7" id="KW-0648">Protein biosynthesis</keyword>
<dbReference type="STRING" id="1802689.A3F25_02630"/>
<evidence type="ECO:0000256" key="7">
    <source>
        <dbReference type="HAMAP-Rule" id="MF_00120"/>
    </source>
</evidence>
<evidence type="ECO:0000256" key="4">
    <source>
        <dbReference type="ARBA" id="ARBA00022840"/>
    </source>
</evidence>
<evidence type="ECO:0000313" key="10">
    <source>
        <dbReference type="Proteomes" id="UP000177478"/>
    </source>
</evidence>
<feature type="active site" description="Charge relay system" evidence="7">
    <location>
        <position position="66"/>
    </location>
</feature>
<keyword evidence="2 7" id="KW-0436">Ligase</keyword>
<comment type="function">
    <text evidence="7">Allows the formation of correctly charged Gln-tRNA(Gln) through the transamidation of misacylated Glu-tRNA(Gln) in organisms which lack glutaminyl-tRNA synthetase. The reaction takes place in the presence of glutamine and ATP through an activated gamma-phospho-Glu-tRNA(Gln).</text>
</comment>
<feature type="domain" description="Amidase" evidence="8">
    <location>
        <begin position="53"/>
        <end position="494"/>
    </location>
</feature>
<dbReference type="GO" id="GO:0030956">
    <property type="term" value="C:glutamyl-tRNA(Gln) amidotransferase complex"/>
    <property type="evidence" value="ECO:0007669"/>
    <property type="project" value="InterPro"/>
</dbReference>
<reference evidence="9 10" key="1">
    <citation type="journal article" date="2016" name="Nat. Commun.">
        <title>Thousands of microbial genomes shed light on interconnected biogeochemical processes in an aquifer system.</title>
        <authorList>
            <person name="Anantharaman K."/>
            <person name="Brown C.T."/>
            <person name="Hug L.A."/>
            <person name="Sharon I."/>
            <person name="Castelle C.J."/>
            <person name="Probst A.J."/>
            <person name="Thomas B.C."/>
            <person name="Singh A."/>
            <person name="Wilkins M.J."/>
            <person name="Karaoz U."/>
            <person name="Brodie E.L."/>
            <person name="Williams K.H."/>
            <person name="Hubbard S.S."/>
            <person name="Banfield J.F."/>
        </authorList>
    </citation>
    <scope>NUCLEOTIDE SEQUENCE [LARGE SCALE GENOMIC DNA]</scope>
</reference>
<evidence type="ECO:0000313" key="9">
    <source>
        <dbReference type="EMBL" id="OGN18974.1"/>
    </source>
</evidence>
<dbReference type="NCBIfam" id="TIGR00132">
    <property type="entry name" value="gatA"/>
    <property type="match status" value="1"/>
</dbReference>
<evidence type="ECO:0000256" key="3">
    <source>
        <dbReference type="ARBA" id="ARBA00022741"/>
    </source>
</evidence>
<evidence type="ECO:0000256" key="6">
    <source>
        <dbReference type="ARBA" id="ARBA00047407"/>
    </source>
</evidence>
<dbReference type="Proteomes" id="UP000177478">
    <property type="component" value="Unassembled WGS sequence"/>
</dbReference>
<sequence length="505" mass="53624">MDIKALTIKDVQTGIKAGEFTAGELRQEFLNLIEKENPELNAYLSVNDKPEIDSAGPLTGVQLAIKDNICIKGEITTAGSKILANHRAVYDATVISKLRSAGANFLGKTNLDEFAMGSSTENSAFGVTKNPLDHERVPGGSSGGSAAAVAAGLAVAALGSDTGGSIRQPAAFCGVVGIKPTYGRVSRHGLIAMASSLDQIGTLTKNVYDSALLLNYLCGQDTMDSTTAIETVPDFTADLDKSIKGLRVGVAKEFFDDGLDPAVAEKTKQAIAKLEELGAKIVEVSLPHSRYALATYYLIMPSEVSSNLARFDGMRYGLSERAGADLLAIYQDSRGKGFGAEVRRRIILGTYALSSGYYDAYYLRAQKVRTLIIQDFEKAFADCDVLVGPTTPTPAFKIGEKADPLAMYLADVYTVPVNLAGLPALSVPCGLVRDEGTRVSSTRELQNQATSACATPEAASYAEVATKAESARRASGRPVGLHIIGAKFDEATILRVAHQYEQATK</sequence>
<dbReference type="GO" id="GO:0050567">
    <property type="term" value="F:glutaminyl-tRNA synthase (glutamine-hydrolyzing) activity"/>
    <property type="evidence" value="ECO:0007669"/>
    <property type="project" value="UniProtKB-UniRule"/>
</dbReference>
<dbReference type="GO" id="GO:0016740">
    <property type="term" value="F:transferase activity"/>
    <property type="evidence" value="ECO:0007669"/>
    <property type="project" value="UniProtKB-KW"/>
</dbReference>
<dbReference type="InterPro" id="IPR020556">
    <property type="entry name" value="Amidase_CS"/>
</dbReference>
<dbReference type="EC" id="6.3.5.7" evidence="7"/>